<dbReference type="SUPFAM" id="SSF55729">
    <property type="entry name" value="Acyl-CoA N-acyltransferases (Nat)"/>
    <property type="match status" value="1"/>
</dbReference>
<evidence type="ECO:0000313" key="2">
    <source>
        <dbReference type="EMBL" id="MET7001106.1"/>
    </source>
</evidence>
<dbReference type="Gene3D" id="3.40.630.30">
    <property type="match status" value="1"/>
</dbReference>
<protein>
    <submittedName>
        <fullName evidence="2">GNAT family N-acetyltransferase</fullName>
    </submittedName>
</protein>
<comment type="caution">
    <text evidence="2">The sequence shown here is derived from an EMBL/GenBank/DDBJ whole genome shotgun (WGS) entry which is preliminary data.</text>
</comment>
<dbReference type="Pfam" id="PF00583">
    <property type="entry name" value="Acetyltransf_1"/>
    <property type="match status" value="1"/>
</dbReference>
<reference evidence="2 3" key="1">
    <citation type="submission" date="2024-06" db="EMBL/GenBank/DDBJ databases">
        <title>Chitinophaga defluvii sp. nov., isolated from municipal sewage.</title>
        <authorList>
            <person name="Zhang L."/>
        </authorList>
    </citation>
    <scope>NUCLEOTIDE SEQUENCE [LARGE SCALE GENOMIC DNA]</scope>
    <source>
        <strain evidence="2 3">H8</strain>
    </source>
</reference>
<evidence type="ECO:0000259" key="1">
    <source>
        <dbReference type="PROSITE" id="PS51186"/>
    </source>
</evidence>
<dbReference type="RefSeq" id="WP_354663679.1">
    <property type="nucleotide sequence ID" value="NZ_JBEXAC010000003.1"/>
</dbReference>
<dbReference type="CDD" id="cd04301">
    <property type="entry name" value="NAT_SF"/>
    <property type="match status" value="1"/>
</dbReference>
<proteinExistence type="predicted"/>
<dbReference type="InterPro" id="IPR000182">
    <property type="entry name" value="GNAT_dom"/>
</dbReference>
<feature type="domain" description="N-acetyltransferase" evidence="1">
    <location>
        <begin position="8"/>
        <end position="157"/>
    </location>
</feature>
<organism evidence="2 3">
    <name type="scientific">Chitinophaga defluvii</name>
    <dbReference type="NCBI Taxonomy" id="3163343"/>
    <lineage>
        <taxon>Bacteria</taxon>
        <taxon>Pseudomonadati</taxon>
        <taxon>Bacteroidota</taxon>
        <taxon>Chitinophagia</taxon>
        <taxon>Chitinophagales</taxon>
        <taxon>Chitinophagaceae</taxon>
        <taxon>Chitinophaga</taxon>
    </lineage>
</organism>
<dbReference type="InterPro" id="IPR016181">
    <property type="entry name" value="Acyl_CoA_acyltransferase"/>
</dbReference>
<dbReference type="Proteomes" id="UP001549749">
    <property type="component" value="Unassembled WGS sequence"/>
</dbReference>
<keyword evidence="3" id="KW-1185">Reference proteome</keyword>
<name>A0ABV2TDK0_9BACT</name>
<accession>A0ABV2TDK0</accession>
<sequence>MTTAVLKMAVHPVDQPIPEPVKTLFMASFPPEERRNWTLQKELVEKGRLRLLLLSREEQFAGFIFYWPLTHFDFIEYFAVEPAMRGGGTGSQVMTLLMASGKHIVLEVEPPHNEDAIRRIRFYERLGFVAFPYIYKQPPYPPYQDPLDMWLMQKGMPQEEHTFHQISTEIYKEVYGMVWPYPA</sequence>
<dbReference type="EMBL" id="JBEXAC010000003">
    <property type="protein sequence ID" value="MET7001106.1"/>
    <property type="molecule type" value="Genomic_DNA"/>
</dbReference>
<gene>
    <name evidence="2" type="ORF">ABR189_27235</name>
</gene>
<evidence type="ECO:0000313" key="3">
    <source>
        <dbReference type="Proteomes" id="UP001549749"/>
    </source>
</evidence>
<dbReference type="PROSITE" id="PS51186">
    <property type="entry name" value="GNAT"/>
    <property type="match status" value="1"/>
</dbReference>